<protein>
    <submittedName>
        <fullName evidence="2">Uncharacterized protein</fullName>
    </submittedName>
</protein>
<gene>
    <name evidence="2" type="ORF">Taro_022069</name>
</gene>
<dbReference type="PANTHER" id="PTHR33133:SF1">
    <property type="entry name" value="EXPRESSED PROTEIN-RELATED"/>
    <property type="match status" value="1"/>
</dbReference>
<dbReference type="EMBL" id="NMUH01001154">
    <property type="protein sequence ID" value="MQL89494.1"/>
    <property type="molecule type" value="Genomic_DNA"/>
</dbReference>
<organism evidence="2 3">
    <name type="scientific">Colocasia esculenta</name>
    <name type="common">Wild taro</name>
    <name type="synonym">Arum esculentum</name>
    <dbReference type="NCBI Taxonomy" id="4460"/>
    <lineage>
        <taxon>Eukaryota</taxon>
        <taxon>Viridiplantae</taxon>
        <taxon>Streptophyta</taxon>
        <taxon>Embryophyta</taxon>
        <taxon>Tracheophyta</taxon>
        <taxon>Spermatophyta</taxon>
        <taxon>Magnoliopsida</taxon>
        <taxon>Liliopsida</taxon>
        <taxon>Araceae</taxon>
        <taxon>Aroideae</taxon>
        <taxon>Colocasieae</taxon>
        <taxon>Colocasia</taxon>
    </lineage>
</organism>
<keyword evidence="1" id="KW-1133">Transmembrane helix</keyword>
<keyword evidence="1" id="KW-0472">Membrane</keyword>
<dbReference type="OrthoDB" id="10649690at2759"/>
<evidence type="ECO:0000313" key="3">
    <source>
        <dbReference type="Proteomes" id="UP000652761"/>
    </source>
</evidence>
<dbReference type="AlphaFoldDB" id="A0A843V7B1"/>
<dbReference type="Proteomes" id="UP000652761">
    <property type="component" value="Unassembled WGS sequence"/>
</dbReference>
<keyword evidence="1" id="KW-0812">Transmembrane</keyword>
<evidence type="ECO:0000256" key="1">
    <source>
        <dbReference type="SAM" id="Phobius"/>
    </source>
</evidence>
<feature type="transmembrane region" description="Helical" evidence="1">
    <location>
        <begin position="256"/>
        <end position="274"/>
    </location>
</feature>
<evidence type="ECO:0000313" key="2">
    <source>
        <dbReference type="EMBL" id="MQL89494.1"/>
    </source>
</evidence>
<proteinExistence type="predicted"/>
<dbReference type="PANTHER" id="PTHR33133">
    <property type="entry name" value="OS08G0107100 PROTEIN-RELATED"/>
    <property type="match status" value="1"/>
</dbReference>
<comment type="caution">
    <text evidence="2">The sequence shown here is derived from an EMBL/GenBank/DDBJ whole genome shotgun (WGS) entry which is preliminary data.</text>
</comment>
<reference evidence="2" key="1">
    <citation type="submission" date="2017-07" db="EMBL/GenBank/DDBJ databases">
        <title>Taro Niue Genome Assembly and Annotation.</title>
        <authorList>
            <person name="Atibalentja N."/>
            <person name="Keating K."/>
            <person name="Fields C.J."/>
        </authorList>
    </citation>
    <scope>NUCLEOTIDE SEQUENCE</scope>
    <source>
        <strain evidence="2">Niue_2</strain>
        <tissue evidence="2">Leaf</tissue>
    </source>
</reference>
<feature type="transmembrane region" description="Helical" evidence="1">
    <location>
        <begin position="122"/>
        <end position="143"/>
    </location>
</feature>
<keyword evidence="3" id="KW-1185">Reference proteome</keyword>
<accession>A0A843V7B1</accession>
<feature type="non-terminal residue" evidence="2">
    <location>
        <position position="1"/>
    </location>
</feature>
<feature type="transmembrane region" description="Helical" evidence="1">
    <location>
        <begin position="198"/>
        <end position="219"/>
    </location>
</feature>
<name>A0A843V7B1_COLES</name>
<sequence>LRGLPSPPPPAPAMDPRPRGRLRDALDAVHAEAAAALGILWEAPWIAARNWRLSFPALFLVLIPSCLLSLCRQLLFDSPSSPARSQAVHARIPWRTAAAAVPSLSPRADGNLLVLADFGLLVAYWILDLFELTVTVFGAAAGYREDRPRAGDLLRRIRREWRGPVATQLCAAALRAGYWCLLDAFADALVPLAAGPTALLLMALGTLLYLAGNLGYYYLDAAWEAGPAAAAVDGCGGCRALGMAGEMTEGRWRMRGIVVGLVFVGVAEAAGLLLELLQLLGVEMAGGVRVGVVVGGGGVVEEVLDMYKIAAFTVLYCERRWSRLEEEQREHYYARLLPDPPPSS</sequence>
<feature type="transmembrane region" description="Helical" evidence="1">
    <location>
        <begin position="164"/>
        <end position="186"/>
    </location>
</feature>